<reference evidence="6" key="1">
    <citation type="submission" date="2013-06" db="EMBL/GenBank/DDBJ databases">
        <authorList>
            <person name="Mazano-Marin A."/>
        </authorList>
    </citation>
    <scope>NUCLEOTIDE SEQUENCE</scope>
    <source>
        <strain evidence="6">SCt-VLC</strain>
    </source>
</reference>
<dbReference type="InterPro" id="IPR012902">
    <property type="entry name" value="N_methyl_site"/>
</dbReference>
<keyword evidence="2" id="KW-0488">Methylation</keyword>
<evidence type="ECO:0000256" key="1">
    <source>
        <dbReference type="ARBA" id="ARBA00004167"/>
    </source>
</evidence>
<reference evidence="6" key="2">
    <citation type="journal article" date="2014" name="Genome Biol. Evol.">
        <title>Settling down: the genome of Serratia symbiotica from the aphid Cinara tujafilina zooms in on the process of accommodation to a cooperative intracellular life.</title>
        <authorList>
            <person name="Manzano-Marin A."/>
            <person name="Latorre A."/>
        </authorList>
    </citation>
    <scope>NUCLEOTIDE SEQUENCE</scope>
    <source>
        <strain evidence="6">SCt-VLC</strain>
    </source>
</reference>
<accession>A0A068RC88</accession>
<dbReference type="PIRSF" id="PIRSF004525">
    <property type="entry name" value="Pilin_peptidase-dep_B_prd"/>
    <property type="match status" value="1"/>
</dbReference>
<keyword evidence="3" id="KW-0812">Transmembrane</keyword>
<dbReference type="AlphaFoldDB" id="A0A068RC88"/>
<sequence length="213" mass="22374">MSTLERGFTLPEVMLALTFGSLLALAAAKTYPLLCQQSVAVGQHYRLELLLRQLAFAMEKDLRRAGFCAGQCAGRALLIDHAPGEAAGSCVIVAYDINRSGQWASTGDNAGHFGYWLRQGSLEGQRGVSHCNETGWERLLDHHEVRIELFNVVVSKGNSGKTLARLTLAGGSTADSSIHSRGEHAGCGDAAGNGIDVAECPAPPVGSCPIAGG</sequence>
<proteinExistence type="predicted"/>
<organism evidence="6">
    <name type="scientific">Serratia symbiotica SCt-VLC</name>
    <dbReference type="NCBI Taxonomy" id="1347341"/>
    <lineage>
        <taxon>Bacteria</taxon>
        <taxon>Pseudomonadati</taxon>
        <taxon>Pseudomonadota</taxon>
        <taxon>Gammaproteobacteria</taxon>
        <taxon>Enterobacterales</taxon>
        <taxon>Yersiniaceae</taxon>
        <taxon>Serratia</taxon>
        <taxon>Serratia symbiotica</taxon>
    </lineage>
</organism>
<name>A0A068RC88_9GAMM</name>
<dbReference type="InterPro" id="IPR051621">
    <property type="entry name" value="T2SS_protein_J"/>
</dbReference>
<dbReference type="PANTHER" id="PTHR39583">
    <property type="entry name" value="TYPE II SECRETION SYSTEM PROTEIN J-RELATED"/>
    <property type="match status" value="1"/>
</dbReference>
<dbReference type="NCBIfam" id="TIGR02532">
    <property type="entry name" value="IV_pilin_GFxxxE"/>
    <property type="match status" value="1"/>
</dbReference>
<evidence type="ECO:0000256" key="2">
    <source>
        <dbReference type="ARBA" id="ARBA00022481"/>
    </source>
</evidence>
<evidence type="ECO:0000256" key="4">
    <source>
        <dbReference type="ARBA" id="ARBA00022989"/>
    </source>
</evidence>
<dbReference type="GO" id="GO:0016020">
    <property type="term" value="C:membrane"/>
    <property type="evidence" value="ECO:0007669"/>
    <property type="project" value="UniProtKB-SubCell"/>
</dbReference>
<protein>
    <submittedName>
        <fullName evidence="6">Putative Prepilin peptidase-dependent protein B</fullName>
    </submittedName>
</protein>
<dbReference type="PROSITE" id="PS00409">
    <property type="entry name" value="PROKAR_NTER_METHYL"/>
    <property type="match status" value="1"/>
</dbReference>
<dbReference type="RefSeq" id="WP_084776672.1">
    <property type="nucleotide sequence ID" value="NZ_FR904235.1"/>
</dbReference>
<dbReference type="EMBL" id="FR904235">
    <property type="protein sequence ID" value="CDG48272.1"/>
    <property type="molecule type" value="Genomic_DNA"/>
</dbReference>
<comment type="subcellular location">
    <subcellularLocation>
        <location evidence="1">Membrane</location>
        <topology evidence="1">Single-pass membrane protein</topology>
    </subcellularLocation>
</comment>
<gene>
    <name evidence="6" type="primary">ppdB</name>
    <name evidence="6" type="ORF">SCTVLC_1573</name>
</gene>
<keyword evidence="4" id="KW-1133">Transmembrane helix</keyword>
<evidence type="ECO:0000256" key="3">
    <source>
        <dbReference type="ARBA" id="ARBA00022692"/>
    </source>
</evidence>
<evidence type="ECO:0000313" key="6">
    <source>
        <dbReference type="EMBL" id="CDG48272.1"/>
    </source>
</evidence>
<dbReference type="InterPro" id="IPR016419">
    <property type="entry name" value="Prepilin_Pept-dep_B_prd"/>
</dbReference>
<keyword evidence="5" id="KW-0472">Membrane</keyword>
<dbReference type="GO" id="GO:0015628">
    <property type="term" value="P:protein secretion by the type II secretion system"/>
    <property type="evidence" value="ECO:0007669"/>
    <property type="project" value="TreeGrafter"/>
</dbReference>
<dbReference type="PANTHER" id="PTHR39583:SF3">
    <property type="entry name" value="PREPILIN PEPTIDASE-DEPENDENT PROTEIN B"/>
    <property type="match status" value="1"/>
</dbReference>
<dbReference type="OrthoDB" id="7059546at2"/>
<dbReference type="NCBIfam" id="NF007848">
    <property type="entry name" value="PRK10557.1"/>
    <property type="match status" value="1"/>
</dbReference>
<evidence type="ECO:0000256" key="5">
    <source>
        <dbReference type="ARBA" id="ARBA00023136"/>
    </source>
</evidence>